<dbReference type="Proteomes" id="UP001174909">
    <property type="component" value="Unassembled WGS sequence"/>
</dbReference>
<comment type="caution">
    <text evidence="1">The sequence shown here is derived from an EMBL/GenBank/DDBJ whole genome shotgun (WGS) entry which is preliminary data.</text>
</comment>
<proteinExistence type="predicted"/>
<accession>A0AA35U1T5</accession>
<feature type="non-terminal residue" evidence="1">
    <location>
        <position position="1"/>
    </location>
</feature>
<gene>
    <name evidence="1" type="ORF">GBAR_LOCUS31584</name>
</gene>
<evidence type="ECO:0000313" key="2">
    <source>
        <dbReference type="Proteomes" id="UP001174909"/>
    </source>
</evidence>
<evidence type="ECO:0000313" key="1">
    <source>
        <dbReference type="EMBL" id="CAI8058083.1"/>
    </source>
</evidence>
<dbReference type="AlphaFoldDB" id="A0AA35U1T5"/>
<reference evidence="1" key="1">
    <citation type="submission" date="2023-03" db="EMBL/GenBank/DDBJ databases">
        <authorList>
            <person name="Steffen K."/>
            <person name="Cardenas P."/>
        </authorList>
    </citation>
    <scope>NUCLEOTIDE SEQUENCE</scope>
</reference>
<dbReference type="EMBL" id="CASHTH010004488">
    <property type="protein sequence ID" value="CAI8058083.1"/>
    <property type="molecule type" value="Genomic_DNA"/>
</dbReference>
<name>A0AA35U1T5_GEOBA</name>
<organism evidence="1 2">
    <name type="scientific">Geodia barretti</name>
    <name type="common">Barrett's horny sponge</name>
    <dbReference type="NCBI Taxonomy" id="519541"/>
    <lineage>
        <taxon>Eukaryota</taxon>
        <taxon>Metazoa</taxon>
        <taxon>Porifera</taxon>
        <taxon>Demospongiae</taxon>
        <taxon>Heteroscleromorpha</taxon>
        <taxon>Tetractinellida</taxon>
        <taxon>Astrophorina</taxon>
        <taxon>Geodiidae</taxon>
        <taxon>Geodia</taxon>
    </lineage>
</organism>
<keyword evidence="2" id="KW-1185">Reference proteome</keyword>
<sequence length="86" mass="9641">QLCLSKGPVRLPARTPSGLRHTSYTPPDNVCSLNRLIDAASNAALAMLREMGWRVCENMCQVCILRLGFIRNSTQASFPESWIDYQ</sequence>
<protein>
    <submittedName>
        <fullName evidence="1">Uncharacterized protein</fullName>
    </submittedName>
</protein>